<dbReference type="AlphaFoldDB" id="A0A5B1CF51"/>
<organism evidence="1 2">
    <name type="scientific">Rubripirellula obstinata</name>
    <dbReference type="NCBI Taxonomy" id="406547"/>
    <lineage>
        <taxon>Bacteria</taxon>
        <taxon>Pseudomonadati</taxon>
        <taxon>Planctomycetota</taxon>
        <taxon>Planctomycetia</taxon>
        <taxon>Pirellulales</taxon>
        <taxon>Pirellulaceae</taxon>
        <taxon>Rubripirellula</taxon>
    </lineage>
</organism>
<evidence type="ECO:0000313" key="2">
    <source>
        <dbReference type="Proteomes" id="UP000322699"/>
    </source>
</evidence>
<gene>
    <name evidence="1" type="ORF">LF1_23350</name>
</gene>
<protein>
    <submittedName>
        <fullName evidence="1">Uncharacterized protein</fullName>
    </submittedName>
</protein>
<reference evidence="1 2" key="1">
    <citation type="submission" date="2019-08" db="EMBL/GenBank/DDBJ databases">
        <title>Deep-cultivation of Planctomycetes and their phenomic and genomic characterization uncovers novel biology.</title>
        <authorList>
            <person name="Wiegand S."/>
            <person name="Jogler M."/>
            <person name="Boedeker C."/>
            <person name="Pinto D."/>
            <person name="Vollmers J."/>
            <person name="Rivas-Marin E."/>
            <person name="Kohn T."/>
            <person name="Peeters S.H."/>
            <person name="Heuer A."/>
            <person name="Rast P."/>
            <person name="Oberbeckmann S."/>
            <person name="Bunk B."/>
            <person name="Jeske O."/>
            <person name="Meyerdierks A."/>
            <person name="Storesund J.E."/>
            <person name="Kallscheuer N."/>
            <person name="Luecker S."/>
            <person name="Lage O.M."/>
            <person name="Pohl T."/>
            <person name="Merkel B.J."/>
            <person name="Hornburger P."/>
            <person name="Mueller R.-W."/>
            <person name="Bruemmer F."/>
            <person name="Labrenz M."/>
            <person name="Spormann A.M."/>
            <person name="Op Den Camp H."/>
            <person name="Overmann J."/>
            <person name="Amann R."/>
            <person name="Jetten M.S.M."/>
            <person name="Mascher T."/>
            <person name="Medema M.H."/>
            <person name="Devos D.P."/>
            <person name="Kaster A.-K."/>
            <person name="Ovreas L."/>
            <person name="Rohde M."/>
            <person name="Galperin M.Y."/>
            <person name="Jogler C."/>
        </authorList>
    </citation>
    <scope>NUCLEOTIDE SEQUENCE [LARGE SCALE GENOMIC DNA]</scope>
    <source>
        <strain evidence="1 2">LF1</strain>
    </source>
</reference>
<proteinExistence type="predicted"/>
<dbReference type="EMBL" id="VRLW01000001">
    <property type="protein sequence ID" value="KAA1259798.1"/>
    <property type="molecule type" value="Genomic_DNA"/>
</dbReference>
<keyword evidence="2" id="KW-1185">Reference proteome</keyword>
<accession>A0A5B1CF51</accession>
<sequence length="94" mass="10502">MILLAGVEFKAAVDESFPGVNDATYLPTARLAAPSATPWLEIICCSPELHHCRNFAAFFPAYFTNSPNCTRKLKMPWPITPFYKSLLKGRLRGL</sequence>
<name>A0A5B1CF51_9BACT</name>
<comment type="caution">
    <text evidence="1">The sequence shown here is derived from an EMBL/GenBank/DDBJ whole genome shotgun (WGS) entry which is preliminary data.</text>
</comment>
<evidence type="ECO:0000313" key="1">
    <source>
        <dbReference type="EMBL" id="KAA1259798.1"/>
    </source>
</evidence>
<dbReference type="Proteomes" id="UP000322699">
    <property type="component" value="Unassembled WGS sequence"/>
</dbReference>